<keyword evidence="8" id="KW-1185">Reference proteome</keyword>
<reference evidence="5 7" key="1">
    <citation type="submission" date="2015-10" db="EMBL/GenBank/DDBJ databases">
        <title>The cercosporin biosynthetic gene cluster was horizontally transferred to several fungal lineages and shown to be expanded in Cercospora beticola based on microsynteny with recipient genomes.</title>
        <authorList>
            <person name="De Jonge R."/>
            <person name="Ebert M.K."/>
            <person name="Suttle J.C."/>
            <person name="Jurick Ii W.M."/>
            <person name="Secor G.A."/>
            <person name="Thomma B.P."/>
            <person name="Van De Peer Y."/>
            <person name="Bolton M.D."/>
        </authorList>
    </citation>
    <scope>NUCLEOTIDE SEQUENCE [LARGE SCALE GENOMIC DNA]</scope>
    <source>
        <strain evidence="5 7">09-40</strain>
    </source>
</reference>
<dbReference type="OrthoDB" id="2861623at2759"/>
<dbReference type="PANTHER" id="PTHR35201:SF4">
    <property type="entry name" value="BETA-PINACENE SYNTHASE-RELATED"/>
    <property type="match status" value="1"/>
</dbReference>
<dbReference type="SFLD" id="SFLDS00005">
    <property type="entry name" value="Isoprenoid_Synthase_Type_I"/>
    <property type="match status" value="1"/>
</dbReference>
<evidence type="ECO:0000256" key="4">
    <source>
        <dbReference type="RuleBase" id="RU366034"/>
    </source>
</evidence>
<dbReference type="EMBL" id="LKMD01000103">
    <property type="protein sequence ID" value="PIA95893.1"/>
    <property type="molecule type" value="Genomic_DNA"/>
</dbReference>
<keyword evidence="4" id="KW-0479">Metal-binding</keyword>
<dbReference type="GO" id="GO:0046872">
    <property type="term" value="F:metal ion binding"/>
    <property type="evidence" value="ECO:0007669"/>
    <property type="project" value="UniProtKB-KW"/>
</dbReference>
<evidence type="ECO:0000256" key="1">
    <source>
        <dbReference type="ARBA" id="ARBA00001946"/>
    </source>
</evidence>
<evidence type="ECO:0000313" key="6">
    <source>
        <dbReference type="EMBL" id="WPB07168.1"/>
    </source>
</evidence>
<dbReference type="InterPro" id="IPR008949">
    <property type="entry name" value="Isoprenoid_synthase_dom_sf"/>
</dbReference>
<reference evidence="6 8" key="2">
    <citation type="submission" date="2023-09" db="EMBL/GenBank/DDBJ databases">
        <title>Complete-Gapless Cercospora beticola genome.</title>
        <authorList>
            <person name="Wyatt N.A."/>
            <person name="Spanner R.E."/>
            <person name="Bolton M.D."/>
        </authorList>
    </citation>
    <scope>NUCLEOTIDE SEQUENCE [LARGE SCALE GENOMIC DNA]</scope>
    <source>
        <strain evidence="6">Cb09-40</strain>
    </source>
</reference>
<gene>
    <name evidence="5" type="ORF">CB0940_10450</name>
    <name evidence="6" type="ORF">RHO25_011828</name>
</gene>
<dbReference type="SUPFAM" id="SSF48576">
    <property type="entry name" value="Terpenoid synthases"/>
    <property type="match status" value="1"/>
</dbReference>
<name>A0A2G5HUE4_CERBT</name>
<dbReference type="Pfam" id="PF19086">
    <property type="entry name" value="Terpene_syn_C_2"/>
    <property type="match status" value="1"/>
</dbReference>
<proteinExistence type="inferred from homology"/>
<comment type="cofactor">
    <cofactor evidence="1 4">
        <name>Mg(2+)</name>
        <dbReference type="ChEBI" id="CHEBI:18420"/>
    </cofactor>
</comment>
<keyword evidence="3 4" id="KW-0460">Magnesium</keyword>
<dbReference type="AlphaFoldDB" id="A0A2G5HUE4"/>
<organism evidence="5 7">
    <name type="scientific">Cercospora beticola</name>
    <name type="common">Sugarbeet leaf spot fungus</name>
    <dbReference type="NCBI Taxonomy" id="122368"/>
    <lineage>
        <taxon>Eukaryota</taxon>
        <taxon>Fungi</taxon>
        <taxon>Dikarya</taxon>
        <taxon>Ascomycota</taxon>
        <taxon>Pezizomycotina</taxon>
        <taxon>Dothideomycetes</taxon>
        <taxon>Dothideomycetidae</taxon>
        <taxon>Mycosphaerellales</taxon>
        <taxon>Mycosphaerellaceae</taxon>
        <taxon>Cercospora</taxon>
    </lineage>
</organism>
<dbReference type="PANTHER" id="PTHR35201">
    <property type="entry name" value="TERPENE SYNTHASE"/>
    <property type="match status" value="1"/>
</dbReference>
<comment type="similarity">
    <text evidence="2 4">Belongs to the terpene synthase family.</text>
</comment>
<evidence type="ECO:0000256" key="3">
    <source>
        <dbReference type="ARBA" id="ARBA00022842"/>
    </source>
</evidence>
<evidence type="ECO:0000256" key="2">
    <source>
        <dbReference type="ARBA" id="ARBA00006333"/>
    </source>
</evidence>
<dbReference type="SFLD" id="SFLDG01020">
    <property type="entry name" value="Terpene_Cyclase_Like_2"/>
    <property type="match status" value="1"/>
</dbReference>
<dbReference type="GO" id="GO:0008299">
    <property type="term" value="P:isoprenoid biosynthetic process"/>
    <property type="evidence" value="ECO:0007669"/>
    <property type="project" value="UniProtKB-ARBA"/>
</dbReference>
<evidence type="ECO:0000313" key="5">
    <source>
        <dbReference type="EMBL" id="PIA95893.1"/>
    </source>
</evidence>
<dbReference type="Proteomes" id="UP001302367">
    <property type="component" value="Chromosome 8"/>
</dbReference>
<keyword evidence="4" id="KW-0456">Lyase</keyword>
<protein>
    <recommendedName>
        <fullName evidence="4">Terpene synthase</fullName>
        <ecNumber evidence="4">4.2.3.-</ecNumber>
    </recommendedName>
</protein>
<dbReference type="Proteomes" id="UP000230605">
    <property type="component" value="Chromosome 8"/>
</dbReference>
<evidence type="ECO:0000313" key="8">
    <source>
        <dbReference type="Proteomes" id="UP001302367"/>
    </source>
</evidence>
<evidence type="ECO:0000313" key="7">
    <source>
        <dbReference type="Proteomes" id="UP000230605"/>
    </source>
</evidence>
<dbReference type="EC" id="4.2.3.-" evidence="4"/>
<accession>A0A2G5HUE4</accession>
<dbReference type="Gene3D" id="1.10.600.10">
    <property type="entry name" value="Farnesyl Diphosphate Synthase"/>
    <property type="match status" value="1"/>
</dbReference>
<dbReference type="InterPro" id="IPR034686">
    <property type="entry name" value="Terpene_cyclase-like_2"/>
</dbReference>
<dbReference type="EMBL" id="CP134191">
    <property type="protein sequence ID" value="WPB07168.1"/>
    <property type="molecule type" value="Genomic_DNA"/>
</dbReference>
<sequence length="315" mass="35751">MAPSSEYITIKLPELFVGFLADEPVLHPRLEEICRESDEAVFPYDDLFDNGYLRADLDNAKAKMVALFAGTNDSIAHRAQHDVCDLVEFHNDIWRRLQATAPSGVQKRFLKTLRDFCNAVLDQVGNCSTDRIPTIEEILATRRQSAGVAPLFPLFEFANLLHLPDTFFEASATIEMQNAAMDAALLQNDMLSYQKEESEGVPHNVVAVSRMRGMSAQAAFDYVGQMLEERLELMASCIDRLPEYDDARITREISCYVEGVKNTIKANLYWSFTSKRYFGEGQELVKKTRQLKVMRHPPFMSPQMMSEEASGMRRA</sequence>
<dbReference type="GO" id="GO:0010333">
    <property type="term" value="F:terpene synthase activity"/>
    <property type="evidence" value="ECO:0007669"/>
    <property type="project" value="InterPro"/>
</dbReference>